<dbReference type="InterPro" id="IPR053521">
    <property type="entry name" value="McjB-like"/>
</dbReference>
<name>A0A7W5FKW7_9BACL</name>
<dbReference type="AlphaFoldDB" id="A0A7W5FKW7"/>
<protein>
    <recommendedName>
        <fullName evidence="1">Microcin J25-processing protein McjB C-terminal domain-containing protein</fullName>
    </recommendedName>
</protein>
<dbReference type="InterPro" id="IPR032708">
    <property type="entry name" value="McjB_C"/>
</dbReference>
<dbReference type="Pfam" id="PF13471">
    <property type="entry name" value="Transglut_core3"/>
    <property type="match status" value="1"/>
</dbReference>
<organism evidence="2 3">
    <name type="scientific">Paenibacillus phyllosphaerae</name>
    <dbReference type="NCBI Taxonomy" id="274593"/>
    <lineage>
        <taxon>Bacteria</taxon>
        <taxon>Bacillati</taxon>
        <taxon>Bacillota</taxon>
        <taxon>Bacilli</taxon>
        <taxon>Bacillales</taxon>
        <taxon>Paenibacillaceae</taxon>
        <taxon>Paenibacillus</taxon>
    </lineage>
</organism>
<evidence type="ECO:0000259" key="1">
    <source>
        <dbReference type="Pfam" id="PF13471"/>
    </source>
</evidence>
<accession>A0A7W5FKW7</accession>
<dbReference type="NCBIfam" id="NF033537">
    <property type="entry name" value="lasso_biosyn_B2"/>
    <property type="match status" value="1"/>
</dbReference>
<gene>
    <name evidence="2" type="ORF">FHS18_000579</name>
</gene>
<dbReference type="Proteomes" id="UP000570361">
    <property type="component" value="Unassembled WGS sequence"/>
</dbReference>
<keyword evidence="3" id="KW-1185">Reference proteome</keyword>
<proteinExistence type="predicted"/>
<reference evidence="2 3" key="1">
    <citation type="submission" date="2020-08" db="EMBL/GenBank/DDBJ databases">
        <title>Genomic Encyclopedia of Type Strains, Phase III (KMG-III): the genomes of soil and plant-associated and newly described type strains.</title>
        <authorList>
            <person name="Whitman W."/>
        </authorList>
    </citation>
    <scope>NUCLEOTIDE SEQUENCE [LARGE SCALE GENOMIC DNA]</scope>
    <source>
        <strain evidence="2 3">CECT 5862</strain>
    </source>
</reference>
<dbReference type="EMBL" id="JACHXK010000001">
    <property type="protein sequence ID" value="MBB3108551.1"/>
    <property type="molecule type" value="Genomic_DNA"/>
</dbReference>
<sequence length="160" mass="18473">MLRKIKNLLAMNNRMKLYLLEALLYLGWARILKARQFAKVAPTLGIEREETSHEHHETTERTLGYVSRSVRTMAKHTPWESKCMVMAMAAMKMLERRGIESTLYLGTAKDHTGKMIAHAWLRSGPYYITGYEEMNKFITVNTFANKLSVRGEASKMRQTS</sequence>
<comment type="caution">
    <text evidence="2">The sequence shown here is derived from an EMBL/GenBank/DDBJ whole genome shotgun (WGS) entry which is preliminary data.</text>
</comment>
<feature type="domain" description="Microcin J25-processing protein McjB C-terminal" evidence="1">
    <location>
        <begin position="23"/>
        <end position="137"/>
    </location>
</feature>
<evidence type="ECO:0000313" key="3">
    <source>
        <dbReference type="Proteomes" id="UP000570361"/>
    </source>
</evidence>
<evidence type="ECO:0000313" key="2">
    <source>
        <dbReference type="EMBL" id="MBB3108551.1"/>
    </source>
</evidence>